<dbReference type="Proteomes" id="UP000029921">
    <property type="component" value="Unassembled WGS sequence"/>
</dbReference>
<feature type="signal peptide" evidence="2">
    <location>
        <begin position="1"/>
        <end position="22"/>
    </location>
</feature>
<evidence type="ECO:0000313" key="3">
    <source>
        <dbReference type="EMBL" id="TLD91144.1"/>
    </source>
</evidence>
<feature type="chain" id="PRO_5020642513" description="Type IV secretion system protein" evidence="2">
    <location>
        <begin position="23"/>
        <end position="466"/>
    </location>
</feature>
<name>A0A4U8SW47_9HELI</name>
<organism evidence="3 4">
    <name type="scientific">Helicobacter magdeburgensis</name>
    <dbReference type="NCBI Taxonomy" id="471858"/>
    <lineage>
        <taxon>Bacteria</taxon>
        <taxon>Pseudomonadati</taxon>
        <taxon>Campylobacterota</taxon>
        <taxon>Epsilonproteobacteria</taxon>
        <taxon>Campylobacterales</taxon>
        <taxon>Helicobacteraceae</taxon>
        <taxon>Helicobacter</taxon>
    </lineage>
</organism>
<comment type="caution">
    <text evidence="3">The sequence shown here is derived from an EMBL/GenBank/DDBJ whole genome shotgun (WGS) entry which is preliminary data.</text>
</comment>
<gene>
    <name evidence="3" type="ORF">LS74_010165</name>
</gene>
<proteinExistence type="predicted"/>
<evidence type="ECO:0008006" key="5">
    <source>
        <dbReference type="Google" id="ProtNLM"/>
    </source>
</evidence>
<accession>A0A4U8SW47</accession>
<sequence length="466" mass="51601">MKQKTLLATFVVALIGLNNANAFSLFGMEIKSQAELHKEQQEKIQQKIMEIEAQKMQERANREAMKIQQQQQNQQAQTPQNNQATSQQANDTRGLIGDIVGGAIGGGNLGDIAGDIVNGALNGNLNGALGGILDSALGKLDSQFSNIFSNSLNFINACYETDLKLDIDLGIDTTDVCAMASKLDEIKVNVCSLVGGSGTMNKGLSGFQSLCEAKQKEFKDYVSRQANNFTEWATLQNGEKTTDYNAKFASGLSVADFDSKWDINNLLKNDSTISKMLKDGKMKEIEMFMDYTKSYGAKTDIKSINMEDIKAPSSMNDYRKGIDDGIKNNRTIIKNANPSQSASLARAKLSKNNKEDMKKLSNQLKSDYNNAKIAEIGNALATSDYKKIAIPTQDYVKLLRKDLQPGAIAQIRRQQAQEVSLISQIEEKWERKYNLAKLLIDKEVILSQTFDEKKAREEVNRIVNSN</sequence>
<evidence type="ECO:0000313" key="4">
    <source>
        <dbReference type="Proteomes" id="UP000029921"/>
    </source>
</evidence>
<evidence type="ECO:0000256" key="2">
    <source>
        <dbReference type="SAM" id="SignalP"/>
    </source>
</evidence>
<keyword evidence="4" id="KW-1185">Reference proteome</keyword>
<feature type="region of interest" description="Disordered" evidence="1">
    <location>
        <begin position="59"/>
        <end position="89"/>
    </location>
</feature>
<dbReference type="AlphaFoldDB" id="A0A4U8SW47"/>
<keyword evidence="2" id="KW-0732">Signal</keyword>
<dbReference type="EMBL" id="JRPE02000023">
    <property type="protein sequence ID" value="TLD91144.1"/>
    <property type="molecule type" value="Genomic_DNA"/>
</dbReference>
<feature type="compositionally biased region" description="Low complexity" evidence="1">
    <location>
        <begin position="68"/>
        <end position="89"/>
    </location>
</feature>
<evidence type="ECO:0000256" key="1">
    <source>
        <dbReference type="SAM" id="MobiDB-lite"/>
    </source>
</evidence>
<reference evidence="3 4" key="1">
    <citation type="journal article" date="2014" name="Genome Announc.">
        <title>Draft genome sequences of eight enterohepatic helicobacter species isolated from both laboratory and wild rodents.</title>
        <authorList>
            <person name="Sheh A."/>
            <person name="Shen Z."/>
            <person name="Fox J.G."/>
        </authorList>
    </citation>
    <scope>NUCLEOTIDE SEQUENCE [LARGE SCALE GENOMIC DNA]</scope>
    <source>
        <strain evidence="3 4">MIT 96-1001</strain>
    </source>
</reference>
<protein>
    <recommendedName>
        <fullName evidence="5">Type IV secretion system protein</fullName>
    </recommendedName>
</protein>
<dbReference type="RefSeq" id="WP_034588887.1">
    <property type="nucleotide sequence ID" value="NZ_JRPE02000023.1"/>
</dbReference>